<comment type="cofactor">
    <cofactor evidence="2">
        <name>a divalent metal cation</name>
        <dbReference type="ChEBI" id="CHEBI:60240"/>
    </cofactor>
</comment>
<dbReference type="GO" id="GO:0016787">
    <property type="term" value="F:hydrolase activity"/>
    <property type="evidence" value="ECO:0007669"/>
    <property type="project" value="UniProtKB-UniRule"/>
</dbReference>
<dbReference type="AlphaFoldDB" id="B2A6I6"/>
<dbReference type="InterPro" id="IPR000979">
    <property type="entry name" value="Phosphodiesterase_MJ0936/Vps29"/>
</dbReference>
<dbReference type="InterPro" id="IPR041802">
    <property type="entry name" value="MPP_YfcE"/>
</dbReference>
<dbReference type="eggNOG" id="COG0622">
    <property type="taxonomic scope" value="Bacteria"/>
</dbReference>
<dbReference type="EMBL" id="CP001034">
    <property type="protein sequence ID" value="ACB85519.1"/>
    <property type="molecule type" value="Genomic_DNA"/>
</dbReference>
<dbReference type="SUPFAM" id="SSF56300">
    <property type="entry name" value="Metallo-dependent phosphatases"/>
    <property type="match status" value="1"/>
</dbReference>
<dbReference type="HOGENOM" id="CLU_063749_2_1_9"/>
<protein>
    <recommendedName>
        <fullName evidence="2">Phosphoesterase</fullName>
        <ecNumber evidence="2">3.1.4.-</ecNumber>
    </recommendedName>
</protein>
<reference evidence="4 5" key="2">
    <citation type="journal article" date="2011" name="J. Bacteriol.">
        <title>Complete genome sequence of the anaerobic, halophilic alkalithermophile Natranaerobius thermophilus JW/NM-WN-LF.</title>
        <authorList>
            <person name="Zhao B."/>
            <person name="Mesbah N.M."/>
            <person name="Dalin E."/>
            <person name="Goodwin L."/>
            <person name="Nolan M."/>
            <person name="Pitluck S."/>
            <person name="Chertkov O."/>
            <person name="Brettin T.S."/>
            <person name="Han J."/>
            <person name="Larimer F.W."/>
            <person name="Land M.L."/>
            <person name="Hauser L."/>
            <person name="Kyrpides N."/>
            <person name="Wiegel J."/>
        </authorList>
    </citation>
    <scope>NUCLEOTIDE SEQUENCE [LARGE SCALE GENOMIC DNA]</scope>
    <source>
        <strain evidence="5">ATCC BAA-1301 / DSM 18059 / JW/NM-WN-LF</strain>
    </source>
</reference>
<dbReference type="Pfam" id="PF12850">
    <property type="entry name" value="Metallophos_2"/>
    <property type="match status" value="1"/>
</dbReference>
<dbReference type="Gene3D" id="3.60.21.10">
    <property type="match status" value="1"/>
</dbReference>
<dbReference type="Proteomes" id="UP000001683">
    <property type="component" value="Chromosome"/>
</dbReference>
<name>B2A6I6_NATTJ</name>
<dbReference type="GO" id="GO:0046872">
    <property type="term" value="F:metal ion binding"/>
    <property type="evidence" value="ECO:0007669"/>
    <property type="project" value="UniProtKB-KW"/>
</dbReference>
<dbReference type="PANTHER" id="PTHR11124">
    <property type="entry name" value="VACUOLAR SORTING PROTEIN VPS29"/>
    <property type="match status" value="1"/>
</dbReference>
<reference evidence="4 5" key="1">
    <citation type="submission" date="2008-04" db="EMBL/GenBank/DDBJ databases">
        <title>Complete sequence of chromosome of Natranaerobius thermophilus JW/NM-WN-LF.</title>
        <authorList>
            <consortium name="US DOE Joint Genome Institute"/>
            <person name="Copeland A."/>
            <person name="Lucas S."/>
            <person name="Lapidus A."/>
            <person name="Glavina del Rio T."/>
            <person name="Dalin E."/>
            <person name="Tice H."/>
            <person name="Bruce D."/>
            <person name="Goodwin L."/>
            <person name="Pitluck S."/>
            <person name="Chertkov O."/>
            <person name="Brettin T."/>
            <person name="Detter J.C."/>
            <person name="Han C."/>
            <person name="Kuske C.R."/>
            <person name="Schmutz J."/>
            <person name="Larimer F."/>
            <person name="Land M."/>
            <person name="Hauser L."/>
            <person name="Kyrpides N."/>
            <person name="Lykidis A."/>
            <person name="Mesbah N.M."/>
            <person name="Wiegel J."/>
        </authorList>
    </citation>
    <scope>NUCLEOTIDE SEQUENCE [LARGE SCALE GENOMIC DNA]</scope>
    <source>
        <strain evidence="5">ATCC BAA-1301 / DSM 18059 / JW/NM-WN-LF</strain>
    </source>
</reference>
<sequence length="178" mass="19881">MILPEKEKIKLAVISDTHGKIDDVVQSISKNEPVHYILHAGDFLTDLHNIKYEIEHNPDLLKENPLGYYGVVGNCDGYKSPSKLLIEVSGLRILLLHGHYEGVKNGLLQLNYLAEEERSDIVIFGHTHIPVNIQENGVLFFNPGSFNYPRGGVKEPSYGIIEVSGNTLNSAEILYKKS</sequence>
<dbReference type="InParanoid" id="B2A6I6"/>
<evidence type="ECO:0000313" key="4">
    <source>
        <dbReference type="EMBL" id="ACB85519.1"/>
    </source>
</evidence>
<keyword evidence="2" id="KW-0479">Metal-binding</keyword>
<organism evidence="4 5">
    <name type="scientific">Natranaerobius thermophilus (strain ATCC BAA-1301 / DSM 18059 / JW/NM-WN-LF)</name>
    <dbReference type="NCBI Taxonomy" id="457570"/>
    <lineage>
        <taxon>Bacteria</taxon>
        <taxon>Bacillati</taxon>
        <taxon>Bacillota</taxon>
        <taxon>Clostridia</taxon>
        <taxon>Natranaerobiales</taxon>
        <taxon>Natranaerobiaceae</taxon>
        <taxon>Natranaerobius</taxon>
    </lineage>
</organism>
<dbReference type="KEGG" id="nth:Nther_1949"/>
<feature type="domain" description="Calcineurin-like phosphoesterase" evidence="3">
    <location>
        <begin position="10"/>
        <end position="164"/>
    </location>
</feature>
<proteinExistence type="inferred from homology"/>
<keyword evidence="5" id="KW-1185">Reference proteome</keyword>
<dbReference type="RefSeq" id="WP_012448378.1">
    <property type="nucleotide sequence ID" value="NC_010718.1"/>
</dbReference>
<dbReference type="InterPro" id="IPR029052">
    <property type="entry name" value="Metallo-depent_PP-like"/>
</dbReference>
<evidence type="ECO:0000256" key="2">
    <source>
        <dbReference type="RuleBase" id="RU362039"/>
    </source>
</evidence>
<dbReference type="EC" id="3.1.4.-" evidence="2"/>
<evidence type="ECO:0000256" key="1">
    <source>
        <dbReference type="ARBA" id="ARBA00008950"/>
    </source>
</evidence>
<dbReference type="STRING" id="457570.Nther_1949"/>
<evidence type="ECO:0000313" key="5">
    <source>
        <dbReference type="Proteomes" id="UP000001683"/>
    </source>
</evidence>
<dbReference type="InterPro" id="IPR024654">
    <property type="entry name" value="Calcineurin-like_PHP_lpxH"/>
</dbReference>
<dbReference type="OrthoDB" id="9800565at2"/>
<evidence type="ECO:0000259" key="3">
    <source>
        <dbReference type="Pfam" id="PF12850"/>
    </source>
</evidence>
<comment type="similarity">
    <text evidence="1 2">Belongs to the metallophosphoesterase superfamily. YfcE family.</text>
</comment>
<accession>B2A6I6</accession>
<dbReference type="NCBIfam" id="TIGR00040">
    <property type="entry name" value="yfcE"/>
    <property type="match status" value="1"/>
</dbReference>
<dbReference type="FunCoup" id="B2A6I6">
    <property type="interactions" value="7"/>
</dbReference>
<dbReference type="CDD" id="cd00841">
    <property type="entry name" value="MPP_YfcE"/>
    <property type="match status" value="1"/>
</dbReference>
<gene>
    <name evidence="4" type="ordered locus">Nther_1949</name>
</gene>